<keyword evidence="1" id="KW-0378">Hydrolase</keyword>
<dbReference type="EMBL" id="JBJURJ010000001">
    <property type="protein sequence ID" value="MFM9327056.1"/>
    <property type="molecule type" value="Genomic_DNA"/>
</dbReference>
<organism evidence="1 2">
    <name type="scientific">Paenibacillus mesotrionivorans</name>
    <dbReference type="NCBI Taxonomy" id="3160968"/>
    <lineage>
        <taxon>Bacteria</taxon>
        <taxon>Bacillati</taxon>
        <taxon>Bacillota</taxon>
        <taxon>Bacilli</taxon>
        <taxon>Bacillales</taxon>
        <taxon>Paenibacillaceae</taxon>
        <taxon>Paenibacillus</taxon>
    </lineage>
</organism>
<dbReference type="Proteomes" id="UP001631969">
    <property type="component" value="Unassembled WGS sequence"/>
</dbReference>
<protein>
    <submittedName>
        <fullName evidence="1">dUTP diphosphatase</fullName>
        <ecNumber evidence="1">3.6.1.23</ecNumber>
    </submittedName>
</protein>
<comment type="caution">
    <text evidence="1">The sequence shown here is derived from an EMBL/GenBank/DDBJ whole genome shotgun (WGS) entry which is preliminary data.</text>
</comment>
<evidence type="ECO:0000313" key="1">
    <source>
        <dbReference type="EMBL" id="MFM9327056.1"/>
    </source>
</evidence>
<reference evidence="1" key="1">
    <citation type="submission" date="2024-12" db="EMBL/GenBank/DDBJ databases">
        <authorList>
            <person name="Wu N."/>
        </authorList>
    </citation>
    <scope>NUCLEOTIDE SEQUENCE</scope>
    <source>
        <strain evidence="1">P15</strain>
    </source>
</reference>
<keyword evidence="2" id="KW-1185">Reference proteome</keyword>
<proteinExistence type="predicted"/>
<evidence type="ECO:0000313" key="2">
    <source>
        <dbReference type="Proteomes" id="UP001631969"/>
    </source>
</evidence>
<dbReference type="EC" id="3.6.1.23" evidence="1"/>
<name>A0ACC7NSP6_9BACL</name>
<accession>A0ACC7NSP6</accession>
<sequence length="128" mass="13740">MSELASGFDLHAAVAEPVILQPGERKLIPTGFAMSMERGLEAQVRPRSGLALKHGITCLNSPGTIDADYRGEVKVLLINLGQEPFTITRNERIAQMVIQIVPEVALMEVEALTDTERGAGGFGHTGTN</sequence>
<gene>
    <name evidence="1" type="primary">dut</name>
    <name evidence="1" type="ORF">ACI1P1_01970</name>
</gene>